<keyword evidence="1" id="KW-1133">Transmembrane helix</keyword>
<dbReference type="InterPro" id="IPR036366">
    <property type="entry name" value="PGBDSf"/>
</dbReference>
<dbReference type="Proteomes" id="UP000216004">
    <property type="component" value="Unassembled WGS sequence"/>
</dbReference>
<accession>A0A261EU02</accession>
<keyword evidence="1" id="KW-0472">Membrane</keyword>
<dbReference type="InterPro" id="IPR036365">
    <property type="entry name" value="PGBD-like_sf"/>
</dbReference>
<dbReference type="Gene3D" id="1.10.101.10">
    <property type="entry name" value="PGBD-like superfamily/PGBD"/>
    <property type="match status" value="1"/>
</dbReference>
<feature type="transmembrane region" description="Helical" evidence="1">
    <location>
        <begin position="26"/>
        <end position="48"/>
    </location>
</feature>
<dbReference type="RefSeq" id="WP_094722822.1">
    <property type="nucleotide sequence ID" value="NZ_MWWS01000004.1"/>
</dbReference>
<protein>
    <recommendedName>
        <fullName evidence="4">Peptidoglycan-binding protein</fullName>
    </recommendedName>
</protein>
<evidence type="ECO:0000313" key="3">
    <source>
        <dbReference type="Proteomes" id="UP000216004"/>
    </source>
</evidence>
<dbReference type="OrthoDB" id="3268648at2"/>
<dbReference type="SUPFAM" id="SSF47090">
    <property type="entry name" value="PGBD-like"/>
    <property type="match status" value="1"/>
</dbReference>
<keyword evidence="3" id="KW-1185">Reference proteome</keyword>
<reference evidence="2 3" key="1">
    <citation type="journal article" date="2017" name="BMC Genomics">
        <title>Comparative genomic and phylogenomic analyses of the Bifidobacteriaceae family.</title>
        <authorList>
            <person name="Lugli G.A."/>
            <person name="Milani C."/>
            <person name="Turroni F."/>
            <person name="Duranti S."/>
            <person name="Mancabelli L."/>
            <person name="Mangifesta M."/>
            <person name="Ferrario C."/>
            <person name="Modesto M."/>
            <person name="Mattarelli P."/>
            <person name="Jiri K."/>
            <person name="van Sinderen D."/>
            <person name="Ventura M."/>
        </authorList>
    </citation>
    <scope>NUCLEOTIDE SEQUENCE [LARGE SCALE GENOMIC DNA]</scope>
    <source>
        <strain evidence="2 3">DSM 22924</strain>
    </source>
</reference>
<comment type="caution">
    <text evidence="2">The sequence shown here is derived from an EMBL/GenBank/DDBJ whole genome shotgun (WGS) entry which is preliminary data.</text>
</comment>
<keyword evidence="1" id="KW-0812">Transmembrane</keyword>
<dbReference type="EMBL" id="MWWS01000004">
    <property type="protein sequence ID" value="OZG50333.1"/>
    <property type="molecule type" value="Genomic_DNA"/>
</dbReference>
<organism evidence="2 3">
    <name type="scientific">Bombiscardovia coagulans</name>
    <dbReference type="NCBI Taxonomy" id="686666"/>
    <lineage>
        <taxon>Bacteria</taxon>
        <taxon>Bacillati</taxon>
        <taxon>Actinomycetota</taxon>
        <taxon>Actinomycetes</taxon>
        <taxon>Bifidobacteriales</taxon>
        <taxon>Bifidobacteriaceae</taxon>
        <taxon>Bombiscardovia</taxon>
    </lineage>
</organism>
<sequence length="365" mass="38156">MATNTRLQLSSTASQQEAPRVKAVGWQWVVVAVVVAVAVSVGVCALVLPDKAPQLLSAPATVTSAPVAHQTYEGRKQVSVIPYISAKRELVSNMAGTLTALSASSTLTSGQTAFSVNDRPVLALALETPPYRDLKPGDVGNDVKALNAELSRLGYASSYSPTSYTSATAAGWRQLLKDNGITPKGDFTLESIVWLPAQAVNISSWVQQTGMTVQAGAPIAEVPGTITKLTIKNGKPLNREQIITIFGESTRLPAGSTEITDGVFCSKVASKPEFAGYKEEELKAGLDGALAFAQPVKALRIPAAAIVGIKENKGCIASEGKVSKVSIVGSELGVSLVQLEESNPQAADKMQQVDVGPGLARVQCS</sequence>
<evidence type="ECO:0008006" key="4">
    <source>
        <dbReference type="Google" id="ProtNLM"/>
    </source>
</evidence>
<gene>
    <name evidence="2" type="ORF">BOCO_0850</name>
</gene>
<evidence type="ECO:0000256" key="1">
    <source>
        <dbReference type="SAM" id="Phobius"/>
    </source>
</evidence>
<proteinExistence type="predicted"/>
<name>A0A261EU02_9BIFI</name>
<dbReference type="AlphaFoldDB" id="A0A261EU02"/>
<evidence type="ECO:0000313" key="2">
    <source>
        <dbReference type="EMBL" id="OZG50333.1"/>
    </source>
</evidence>